<evidence type="ECO:0000256" key="5">
    <source>
        <dbReference type="ARBA" id="ARBA00022692"/>
    </source>
</evidence>
<sequence>MLSFPSHLSILLLLLLHATSFHVCISSNYKAVPCNEMDQKALLIFKQGLIDPSNRLSTWFSQHDCCTWKGVQCHNTKGRVTKLDLNSLSYDDSAFFGGEINFSSLLQLQFLNHLDLCYNNFTTITIPAIRDNITTTTSLRYLDLSGNYDLHIDDLHWLSRLSSLKYLDLSNINLEKQTNWLHMVAMLPSLSQLSMRGCELNNIYPSLQYMNFTSLKTLYLSNNNFNSELPHWLFNLSGRISYISLAWNTLCGEIPLSLLNLSNLKYLDLQGNQLNGSIPNWLGRLKKLQHIDLSHSFFSGSIPSSLGNLSSLTYLDISSNLLIGNIPYNLGQLFKLSTFLVGSNSLSGILSERFFSKLSNLKELDLSCSNFEFDIGTGWIPSFQLEKIDLSYTVQGPNFPAWLYTQRSLIDLDISSTGISSIDVDTWSFMAGIQFFVDLSNNSISGDISNVRLNTSAIYLSHNNFTGRLPDISTNVEVVDVSHNSFSGEFPNSWVNLKNLSYINMESNRLRGELPLDMSNLTQLLFIDLGKNELSGNIPILMPPSLGFMILRSNQFVGNIPSQICMLPFLSILDFAHNKLSGSIPQCFYKLDFMIASGSQWSVLKMQYTLIMKGQELQYNYGGFTRAIDLSVNNLSGEIPPELFKLVNVQSLNLSHNHLTGRIPKMLGDMKGLESLDLSNNHFTGKIPQSISMLTFLSVLNLSYNNFGGQIPQGSQLQTFDAWSYVGNPELCGAPLSNNCTQEENLYQAKQHTAGGDPFKESLYLGMAVGFAVSFWGVCGSLFLNKTWRHAYFWFLSCVADRIYVIVAVKFRNLGGR</sequence>
<dbReference type="Pfam" id="PF00560">
    <property type="entry name" value="LRR_1"/>
    <property type="match status" value="3"/>
</dbReference>
<keyword evidence="4" id="KW-0433">Leucine-rich repeat</keyword>
<evidence type="ECO:0000256" key="10">
    <source>
        <dbReference type="ARBA" id="ARBA00023170"/>
    </source>
</evidence>
<evidence type="ECO:0000256" key="4">
    <source>
        <dbReference type="ARBA" id="ARBA00022614"/>
    </source>
</evidence>
<dbReference type="InterPro" id="IPR001611">
    <property type="entry name" value="Leu-rich_rpt"/>
</dbReference>
<evidence type="ECO:0000256" key="2">
    <source>
        <dbReference type="ARBA" id="ARBA00009592"/>
    </source>
</evidence>
<keyword evidence="17" id="KW-1185">Reference proteome</keyword>
<feature type="chain" id="PRO_5042828802" description="Leucine-rich repeat-containing N-terminal plant-type domain-containing protein" evidence="13">
    <location>
        <begin position="21"/>
        <end position="817"/>
    </location>
</feature>
<dbReference type="InterPro" id="IPR055414">
    <property type="entry name" value="LRR_R13L4/SHOC2-like"/>
</dbReference>
<dbReference type="FunFam" id="3.80.10.10:FF:000213">
    <property type="entry name" value="Tyrosine-sulfated glycopeptide receptor 1"/>
    <property type="match status" value="1"/>
</dbReference>
<dbReference type="SUPFAM" id="SSF52058">
    <property type="entry name" value="L domain-like"/>
    <property type="match status" value="3"/>
</dbReference>
<dbReference type="FunFam" id="3.80.10.10:FF:000095">
    <property type="entry name" value="LRR receptor-like serine/threonine-protein kinase GSO1"/>
    <property type="match status" value="1"/>
</dbReference>
<evidence type="ECO:0008006" key="18">
    <source>
        <dbReference type="Google" id="ProtNLM"/>
    </source>
</evidence>
<comment type="subcellular location">
    <subcellularLocation>
        <location evidence="1">Cell membrane</location>
        <topology evidence="1">Single-pass type I membrane protein</topology>
    </subcellularLocation>
</comment>
<dbReference type="SMART" id="SM00369">
    <property type="entry name" value="LRR_TYP"/>
    <property type="match status" value="8"/>
</dbReference>
<evidence type="ECO:0000256" key="1">
    <source>
        <dbReference type="ARBA" id="ARBA00004251"/>
    </source>
</evidence>
<evidence type="ECO:0000259" key="14">
    <source>
        <dbReference type="Pfam" id="PF08263"/>
    </source>
</evidence>
<evidence type="ECO:0000259" key="15">
    <source>
        <dbReference type="Pfam" id="PF23598"/>
    </source>
</evidence>
<keyword evidence="11" id="KW-0325">Glycoprotein</keyword>
<dbReference type="Pfam" id="PF23598">
    <property type="entry name" value="LRR_14"/>
    <property type="match status" value="1"/>
</dbReference>
<evidence type="ECO:0000256" key="6">
    <source>
        <dbReference type="ARBA" id="ARBA00022729"/>
    </source>
</evidence>
<evidence type="ECO:0000256" key="7">
    <source>
        <dbReference type="ARBA" id="ARBA00022737"/>
    </source>
</evidence>
<evidence type="ECO:0000256" key="11">
    <source>
        <dbReference type="ARBA" id="ARBA00023180"/>
    </source>
</evidence>
<feature type="domain" description="Disease resistance R13L4/SHOC-2-like LRR" evidence="15">
    <location>
        <begin position="210"/>
        <end position="417"/>
    </location>
</feature>
<reference evidence="16 17" key="1">
    <citation type="submission" date="2024-01" db="EMBL/GenBank/DDBJ databases">
        <title>The genomes of 5 underutilized Papilionoideae crops provide insights into root nodulation and disease resistanc.</title>
        <authorList>
            <person name="Yuan L."/>
        </authorList>
    </citation>
    <scope>NUCLEOTIDE SEQUENCE [LARGE SCALE GENOMIC DNA]</scope>
    <source>
        <strain evidence="16">ZHUSHIDOU_FW_LH</strain>
        <tissue evidence="16">Leaf</tissue>
    </source>
</reference>
<evidence type="ECO:0000256" key="9">
    <source>
        <dbReference type="ARBA" id="ARBA00023136"/>
    </source>
</evidence>
<evidence type="ECO:0000256" key="12">
    <source>
        <dbReference type="SAM" id="Phobius"/>
    </source>
</evidence>
<dbReference type="AlphaFoldDB" id="A0AAN9J1D7"/>
<evidence type="ECO:0000256" key="8">
    <source>
        <dbReference type="ARBA" id="ARBA00022989"/>
    </source>
</evidence>
<comment type="similarity">
    <text evidence="2">Belongs to the RLP family.</text>
</comment>
<dbReference type="Proteomes" id="UP001372338">
    <property type="component" value="Unassembled WGS sequence"/>
</dbReference>
<evidence type="ECO:0000256" key="13">
    <source>
        <dbReference type="SAM" id="SignalP"/>
    </source>
</evidence>
<feature type="signal peptide" evidence="13">
    <location>
        <begin position="1"/>
        <end position="20"/>
    </location>
</feature>
<dbReference type="GO" id="GO:0005886">
    <property type="term" value="C:plasma membrane"/>
    <property type="evidence" value="ECO:0007669"/>
    <property type="project" value="UniProtKB-SubCell"/>
</dbReference>
<dbReference type="PANTHER" id="PTHR48063:SF52">
    <property type="entry name" value="LRR RECEPTOR-LIKE KINASE FAMILY PROTEIN"/>
    <property type="match status" value="1"/>
</dbReference>
<dbReference type="PANTHER" id="PTHR48063">
    <property type="entry name" value="LRR RECEPTOR-LIKE KINASE"/>
    <property type="match status" value="1"/>
</dbReference>
<comment type="caution">
    <text evidence="16">The sequence shown here is derived from an EMBL/GenBank/DDBJ whole genome shotgun (WGS) entry which is preliminary data.</text>
</comment>
<dbReference type="InterPro" id="IPR032675">
    <property type="entry name" value="LRR_dom_sf"/>
</dbReference>
<evidence type="ECO:0000313" key="17">
    <source>
        <dbReference type="Proteomes" id="UP001372338"/>
    </source>
</evidence>
<dbReference type="Gene3D" id="3.80.10.10">
    <property type="entry name" value="Ribonuclease Inhibitor"/>
    <property type="match status" value="3"/>
</dbReference>
<evidence type="ECO:0000256" key="3">
    <source>
        <dbReference type="ARBA" id="ARBA00022475"/>
    </source>
</evidence>
<keyword evidence="5 12" id="KW-0812">Transmembrane</keyword>
<keyword evidence="3" id="KW-1003">Cell membrane</keyword>
<name>A0AAN9J1D7_CROPI</name>
<evidence type="ECO:0000313" key="16">
    <source>
        <dbReference type="EMBL" id="KAK7290287.1"/>
    </source>
</evidence>
<protein>
    <recommendedName>
        <fullName evidence="18">Leucine-rich repeat-containing N-terminal plant-type domain-containing protein</fullName>
    </recommendedName>
</protein>
<keyword evidence="7" id="KW-0677">Repeat</keyword>
<organism evidence="16 17">
    <name type="scientific">Crotalaria pallida</name>
    <name type="common">Smooth rattlebox</name>
    <name type="synonym">Crotalaria striata</name>
    <dbReference type="NCBI Taxonomy" id="3830"/>
    <lineage>
        <taxon>Eukaryota</taxon>
        <taxon>Viridiplantae</taxon>
        <taxon>Streptophyta</taxon>
        <taxon>Embryophyta</taxon>
        <taxon>Tracheophyta</taxon>
        <taxon>Spermatophyta</taxon>
        <taxon>Magnoliopsida</taxon>
        <taxon>eudicotyledons</taxon>
        <taxon>Gunneridae</taxon>
        <taxon>Pentapetalae</taxon>
        <taxon>rosids</taxon>
        <taxon>fabids</taxon>
        <taxon>Fabales</taxon>
        <taxon>Fabaceae</taxon>
        <taxon>Papilionoideae</taxon>
        <taxon>50 kb inversion clade</taxon>
        <taxon>genistoids sensu lato</taxon>
        <taxon>core genistoids</taxon>
        <taxon>Crotalarieae</taxon>
        <taxon>Crotalaria</taxon>
    </lineage>
</organism>
<proteinExistence type="inferred from homology"/>
<gene>
    <name evidence="16" type="ORF">RIF29_04595</name>
</gene>
<dbReference type="Pfam" id="PF08263">
    <property type="entry name" value="LRRNT_2"/>
    <property type="match status" value="1"/>
</dbReference>
<keyword evidence="9 12" id="KW-0472">Membrane</keyword>
<dbReference type="InterPro" id="IPR046956">
    <property type="entry name" value="RLP23-like"/>
</dbReference>
<keyword evidence="10" id="KW-0675">Receptor</keyword>
<dbReference type="EMBL" id="JAYWIO010000001">
    <property type="protein sequence ID" value="KAK7290287.1"/>
    <property type="molecule type" value="Genomic_DNA"/>
</dbReference>
<dbReference type="PROSITE" id="PS51450">
    <property type="entry name" value="LRR"/>
    <property type="match status" value="2"/>
</dbReference>
<keyword evidence="8 12" id="KW-1133">Transmembrane helix</keyword>
<dbReference type="Pfam" id="PF13855">
    <property type="entry name" value="LRR_8"/>
    <property type="match status" value="1"/>
</dbReference>
<feature type="domain" description="Leucine-rich repeat-containing N-terminal plant-type" evidence="14">
    <location>
        <begin position="37"/>
        <end position="73"/>
    </location>
</feature>
<accession>A0AAN9J1D7</accession>
<dbReference type="InterPro" id="IPR003591">
    <property type="entry name" value="Leu-rich_rpt_typical-subtyp"/>
</dbReference>
<feature type="transmembrane region" description="Helical" evidence="12">
    <location>
        <begin position="763"/>
        <end position="784"/>
    </location>
</feature>
<dbReference type="InterPro" id="IPR013210">
    <property type="entry name" value="LRR_N_plant-typ"/>
</dbReference>
<keyword evidence="6 13" id="KW-0732">Signal</keyword>